<evidence type="ECO:0000313" key="3">
    <source>
        <dbReference type="Proteomes" id="UP001521116"/>
    </source>
</evidence>
<reference evidence="2 3" key="1">
    <citation type="submission" date="2024-02" db="EMBL/GenBank/DDBJ databases">
        <title>De novo assembly and annotation of 12 fungi associated with fruit tree decline syndrome in Ontario, Canada.</title>
        <authorList>
            <person name="Sulman M."/>
            <person name="Ellouze W."/>
            <person name="Ilyukhin E."/>
        </authorList>
    </citation>
    <scope>NUCLEOTIDE SEQUENCE [LARGE SCALE GENOMIC DNA]</scope>
    <source>
        <strain evidence="2 3">M1-105</strain>
    </source>
</reference>
<feature type="region of interest" description="Disordered" evidence="1">
    <location>
        <begin position="229"/>
        <end position="257"/>
    </location>
</feature>
<accession>A0ABR3SUE6</accession>
<comment type="caution">
    <text evidence="2">The sequence shown here is derived from an EMBL/GenBank/DDBJ whole genome shotgun (WGS) entry which is preliminary data.</text>
</comment>
<protein>
    <submittedName>
        <fullName evidence="2">Uncharacterized protein</fullName>
    </submittedName>
</protein>
<name>A0ABR3SUE6_9PEZI</name>
<dbReference type="Proteomes" id="UP001521116">
    <property type="component" value="Unassembled WGS sequence"/>
</dbReference>
<evidence type="ECO:0000256" key="1">
    <source>
        <dbReference type="SAM" id="MobiDB-lite"/>
    </source>
</evidence>
<dbReference type="EMBL" id="JAJVDC020000053">
    <property type="protein sequence ID" value="KAL1629664.1"/>
    <property type="molecule type" value="Genomic_DNA"/>
</dbReference>
<evidence type="ECO:0000313" key="2">
    <source>
        <dbReference type="EMBL" id="KAL1629664.1"/>
    </source>
</evidence>
<proteinExistence type="predicted"/>
<feature type="compositionally biased region" description="Polar residues" evidence="1">
    <location>
        <begin position="229"/>
        <end position="245"/>
    </location>
</feature>
<feature type="compositionally biased region" description="Basic and acidic residues" evidence="1">
    <location>
        <begin position="43"/>
        <end position="58"/>
    </location>
</feature>
<gene>
    <name evidence="2" type="ORF">SLS56_005317</name>
</gene>
<sequence>MAIPLDDSQGMVADVTLPAAGEPRHLNPSTGLPQRIDSGTAFTDDRLSKGGAGKHEPEQPSPEHILELIDSALRLTICEKPLKLPPGIKITRDNVTRLATVAPALWRPNHLKAVFERAPFIPTIAHALSHSLPTNARSTSLKRKAAELLDHHPPAASRAGPLSPEDVQHYKGPNFAYEAASIGLWNLLQRGDFGSGASGRLKRLKTRPSNVDAYAIGEHDEMLYGNSDEWQQNSDSFANGEDSANLSSSSQSQLPDDEMLWECSEYEEKDTRSPSRTPATPCGDGNLLRVFRSGDTDEDLLLDWEDSTISGYGVVSGNLLQTQDSPARPKAQVSATDDGDMEANVSFGATYPTDTLMPADAYDRLSTDPEMLFDGEFREDEDDG</sequence>
<keyword evidence="3" id="KW-1185">Reference proteome</keyword>
<feature type="region of interest" description="Disordered" evidence="1">
    <location>
        <begin position="19"/>
        <end position="61"/>
    </location>
</feature>
<organism evidence="2 3">
    <name type="scientific">Neofusicoccum ribis</name>
    <dbReference type="NCBI Taxonomy" id="45134"/>
    <lineage>
        <taxon>Eukaryota</taxon>
        <taxon>Fungi</taxon>
        <taxon>Dikarya</taxon>
        <taxon>Ascomycota</taxon>
        <taxon>Pezizomycotina</taxon>
        <taxon>Dothideomycetes</taxon>
        <taxon>Dothideomycetes incertae sedis</taxon>
        <taxon>Botryosphaeriales</taxon>
        <taxon>Botryosphaeriaceae</taxon>
        <taxon>Neofusicoccum</taxon>
    </lineage>
</organism>